<feature type="domain" description="Microcystin LR degradation protein MlrC N-terminal" evidence="1">
    <location>
        <begin position="4"/>
        <end position="138"/>
    </location>
</feature>
<name>A0A383EF60_9ZZZZ</name>
<sequence>MSARIGVCGIFIECNHFTVQLADRATFERSEWLCGGELLAKDTGVLGGMMSVLRANDSEPVPLLYASACPSGAVRAEVYDALKNELLEWLDNAGELDGILLCLHGAGAAVNAPDMEGDLARAIRERVGDAMPIVGTLD</sequence>
<reference evidence="2" key="1">
    <citation type="submission" date="2018-05" db="EMBL/GenBank/DDBJ databases">
        <authorList>
            <person name="Lanie J.A."/>
            <person name="Ng W.-L."/>
            <person name="Kazmierczak K.M."/>
            <person name="Andrzejewski T.M."/>
            <person name="Davidsen T.M."/>
            <person name="Wayne K.J."/>
            <person name="Tettelin H."/>
            <person name="Glass J.I."/>
            <person name="Rusch D."/>
            <person name="Podicherti R."/>
            <person name="Tsui H.-C.T."/>
            <person name="Winkler M.E."/>
        </authorList>
    </citation>
    <scope>NUCLEOTIDE SEQUENCE</scope>
</reference>
<dbReference type="AlphaFoldDB" id="A0A383EF60"/>
<organism evidence="2">
    <name type="scientific">marine metagenome</name>
    <dbReference type="NCBI Taxonomy" id="408172"/>
    <lineage>
        <taxon>unclassified sequences</taxon>
        <taxon>metagenomes</taxon>
        <taxon>ecological metagenomes</taxon>
    </lineage>
</organism>
<evidence type="ECO:0000259" key="1">
    <source>
        <dbReference type="Pfam" id="PF07364"/>
    </source>
</evidence>
<proteinExistence type="predicted"/>
<accession>A0A383EF60</accession>
<protein>
    <recommendedName>
        <fullName evidence="1">Microcystin LR degradation protein MlrC N-terminal domain-containing protein</fullName>
    </recommendedName>
</protein>
<gene>
    <name evidence="2" type="ORF">METZ01_LOCUS507917</name>
</gene>
<feature type="non-terminal residue" evidence="2">
    <location>
        <position position="138"/>
    </location>
</feature>
<evidence type="ECO:0000313" key="2">
    <source>
        <dbReference type="EMBL" id="SVE55063.1"/>
    </source>
</evidence>
<dbReference type="InterPro" id="IPR015995">
    <property type="entry name" value="MlrC_N"/>
</dbReference>
<dbReference type="EMBL" id="UINC01225135">
    <property type="protein sequence ID" value="SVE55063.1"/>
    <property type="molecule type" value="Genomic_DNA"/>
</dbReference>
<dbReference type="Pfam" id="PF07364">
    <property type="entry name" value="DUF1485"/>
    <property type="match status" value="1"/>
</dbReference>